<reference evidence="1 2" key="1">
    <citation type="submission" date="2016-03" db="EMBL/GenBank/DDBJ databases">
        <title>Microsymbionts genomes from the relict species Vavilovia formosa (Stev.) Fed.</title>
        <authorList>
            <person name="Kopat V."/>
            <person name="Chirak E."/>
            <person name="Kimeklis A."/>
            <person name="Andronov E."/>
        </authorList>
    </citation>
    <scope>NUCLEOTIDE SEQUENCE [LARGE SCALE GENOMIC DNA]</scope>
    <source>
        <strain evidence="1 2">Vaf07</strain>
    </source>
</reference>
<name>A0A164AYG5_9BRAD</name>
<gene>
    <name evidence="1" type="ORF">A4A58_03530</name>
</gene>
<evidence type="ECO:0000313" key="1">
    <source>
        <dbReference type="EMBL" id="KZD25497.1"/>
    </source>
</evidence>
<accession>A0A164AYG5</accession>
<dbReference type="EMBL" id="LVYV01000001">
    <property type="protein sequence ID" value="KZD25497.1"/>
    <property type="molecule type" value="Genomic_DNA"/>
</dbReference>
<sequence>MSWETVNAGRRACIFDDDGYWWRAYRPILHRKPTSRQRYRPLTDWMQAESISAAMASAESHIAV</sequence>
<evidence type="ECO:0000313" key="2">
    <source>
        <dbReference type="Proteomes" id="UP000076574"/>
    </source>
</evidence>
<dbReference type="AlphaFoldDB" id="A0A164AYG5"/>
<proteinExistence type="predicted"/>
<protein>
    <submittedName>
        <fullName evidence="1">Uncharacterized protein</fullName>
    </submittedName>
</protein>
<dbReference type="Proteomes" id="UP000076574">
    <property type="component" value="Unassembled WGS sequence"/>
</dbReference>
<comment type="caution">
    <text evidence="1">The sequence shown here is derived from an EMBL/GenBank/DDBJ whole genome shotgun (WGS) entry which is preliminary data.</text>
</comment>
<organism evidence="1 2">
    <name type="scientific">Tardiphaga robiniae</name>
    <dbReference type="NCBI Taxonomy" id="943830"/>
    <lineage>
        <taxon>Bacteria</taxon>
        <taxon>Pseudomonadati</taxon>
        <taxon>Pseudomonadota</taxon>
        <taxon>Alphaproteobacteria</taxon>
        <taxon>Hyphomicrobiales</taxon>
        <taxon>Nitrobacteraceae</taxon>
        <taxon>Tardiphaga</taxon>
    </lineage>
</organism>
<keyword evidence="2" id="KW-1185">Reference proteome</keyword>